<proteinExistence type="predicted"/>
<dbReference type="GeneID" id="40749381"/>
<accession>A0A074XD43</accession>
<dbReference type="STRING" id="1043002.A0A074XD43"/>
<dbReference type="AlphaFoldDB" id="A0A074XD43"/>
<organism evidence="2 3">
    <name type="scientific">Aureobasidium pullulans EXF-150</name>
    <dbReference type="NCBI Taxonomy" id="1043002"/>
    <lineage>
        <taxon>Eukaryota</taxon>
        <taxon>Fungi</taxon>
        <taxon>Dikarya</taxon>
        <taxon>Ascomycota</taxon>
        <taxon>Pezizomycotina</taxon>
        <taxon>Dothideomycetes</taxon>
        <taxon>Dothideomycetidae</taxon>
        <taxon>Dothideales</taxon>
        <taxon>Saccotheciaceae</taxon>
        <taxon>Aureobasidium</taxon>
    </lineage>
</organism>
<evidence type="ECO:0000313" key="3">
    <source>
        <dbReference type="Proteomes" id="UP000030706"/>
    </source>
</evidence>
<reference evidence="2 3" key="1">
    <citation type="journal article" date="2014" name="BMC Genomics">
        <title>Genome sequencing of four Aureobasidium pullulans varieties: biotechnological potential, stress tolerance, and description of new species.</title>
        <authorList>
            <person name="Gostin Ar C."/>
            <person name="Ohm R.A."/>
            <person name="Kogej T."/>
            <person name="Sonjak S."/>
            <person name="Turk M."/>
            <person name="Zajc J."/>
            <person name="Zalar P."/>
            <person name="Grube M."/>
            <person name="Sun H."/>
            <person name="Han J."/>
            <person name="Sharma A."/>
            <person name="Chiniquy J."/>
            <person name="Ngan C.Y."/>
            <person name="Lipzen A."/>
            <person name="Barry K."/>
            <person name="Grigoriev I.V."/>
            <person name="Gunde-Cimerman N."/>
        </authorList>
    </citation>
    <scope>NUCLEOTIDE SEQUENCE [LARGE SCALE GENOMIC DNA]</scope>
    <source>
        <strain evidence="2 3">EXF-150</strain>
    </source>
</reference>
<sequence>MSSPTPSQTPYKLIFFTPPTSLSACKSAIFSTSLCGAFPLPNRPDTIGYKNVCWETTGTGQFIPGEDSTPDIGERGKLEVLEEVRVEVQVRGRENVAVVVEALKKAHPYEVPVYEVYKMEDF</sequence>
<dbReference type="InterPro" id="IPR015867">
    <property type="entry name" value="N-reg_PII/ATP_PRibTrfase_C"/>
</dbReference>
<dbReference type="RefSeq" id="XP_029759510.1">
    <property type="nucleotide sequence ID" value="XM_029907075.1"/>
</dbReference>
<dbReference type="Proteomes" id="UP000030706">
    <property type="component" value="Unassembled WGS sequence"/>
</dbReference>
<evidence type="ECO:0000256" key="1">
    <source>
        <dbReference type="ARBA" id="ARBA00020998"/>
    </source>
</evidence>
<dbReference type="HOGENOM" id="CLU_120084_2_0_1"/>
<dbReference type="EMBL" id="KL584984">
    <property type="protein sequence ID" value="KEQ83323.1"/>
    <property type="molecule type" value="Genomic_DNA"/>
</dbReference>
<dbReference type="OrthoDB" id="15981at2759"/>
<dbReference type="SUPFAM" id="SSF102705">
    <property type="entry name" value="NIF3 (NGG1p interacting factor 3)-like"/>
    <property type="match status" value="1"/>
</dbReference>
<keyword evidence="3" id="KW-1185">Reference proteome</keyword>
<dbReference type="InterPro" id="IPR036069">
    <property type="entry name" value="DUF34/NIF3_sf"/>
</dbReference>
<evidence type="ECO:0000313" key="2">
    <source>
        <dbReference type="EMBL" id="KEQ83323.1"/>
    </source>
</evidence>
<name>A0A074XD43_AURPU</name>
<protein>
    <recommendedName>
        <fullName evidence="1">ATP phosphoribosyltransferase</fullName>
    </recommendedName>
</protein>
<dbReference type="PANTHER" id="PTHR41774">
    <property type="match status" value="1"/>
</dbReference>
<dbReference type="PANTHER" id="PTHR41774:SF1">
    <property type="entry name" value="NGG1P INTERACTING FACTOR NIF3"/>
    <property type="match status" value="1"/>
</dbReference>
<gene>
    <name evidence="2" type="ORF">M438DRAFT_356032</name>
</gene>
<dbReference type="Gene3D" id="3.30.70.120">
    <property type="match status" value="1"/>
</dbReference>